<dbReference type="Pfam" id="PF03401">
    <property type="entry name" value="TctC"/>
    <property type="match status" value="1"/>
</dbReference>
<dbReference type="InterPro" id="IPR005064">
    <property type="entry name" value="BUG"/>
</dbReference>
<dbReference type="OrthoDB" id="8627412at2"/>
<evidence type="ECO:0000313" key="2">
    <source>
        <dbReference type="EMBL" id="QBI18550.1"/>
    </source>
</evidence>
<evidence type="ECO:0000313" key="3">
    <source>
        <dbReference type="Proteomes" id="UP000291469"/>
    </source>
</evidence>
<accession>A0A411YBG8</accession>
<reference evidence="2 3" key="1">
    <citation type="submission" date="2019-01" db="EMBL/GenBank/DDBJ databases">
        <title>Egibacter rhizosphaerae EGI 80759T.</title>
        <authorList>
            <person name="Chen D.-D."/>
            <person name="Tian Y."/>
            <person name="Jiao J.-Y."/>
            <person name="Zhang X.-T."/>
            <person name="Zhang Y.-G."/>
            <person name="Zhang Y."/>
            <person name="Xiao M."/>
            <person name="Shu W.-S."/>
            <person name="Li W.-J."/>
        </authorList>
    </citation>
    <scope>NUCLEOTIDE SEQUENCE [LARGE SCALE GENOMIC DNA]</scope>
    <source>
        <strain evidence="2 3">EGI 80759</strain>
    </source>
</reference>
<keyword evidence="3" id="KW-1185">Reference proteome</keyword>
<dbReference type="EMBL" id="CP036402">
    <property type="protein sequence ID" value="QBI18550.1"/>
    <property type="molecule type" value="Genomic_DNA"/>
</dbReference>
<dbReference type="PANTHER" id="PTHR42928:SF5">
    <property type="entry name" value="BLR1237 PROTEIN"/>
    <property type="match status" value="1"/>
</dbReference>
<dbReference type="KEGG" id="erz:ER308_02535"/>
<evidence type="ECO:0000256" key="1">
    <source>
        <dbReference type="ARBA" id="ARBA00006987"/>
    </source>
</evidence>
<dbReference type="PANTHER" id="PTHR42928">
    <property type="entry name" value="TRICARBOXYLATE-BINDING PROTEIN"/>
    <property type="match status" value="1"/>
</dbReference>
<dbReference type="Proteomes" id="UP000291469">
    <property type="component" value="Chromosome"/>
</dbReference>
<sequence>MGGLSPPPHRDDRGVPPGGGQDVLARTIAAVGEEVTDVDFRVVNREGSGGLVGNTWAAQEASEDGYDVLVSVNPFLFFDILINDGDFTPDDFEPLVWVGFDPILHIVRADSEIGEWDYEEILEHAEDNSSDIDVGVIPDNAFQFATIAIEDEREVQFNHVAFDGGAPGVEALLGGHIDMTNAFHAEVDQYLESGELRAVATTEPYEPLPDVPAFSEFGADLAHQTFGAARFVALPDEVDEEVSDYLHDLFLYILSTDEAEEAFDDAGLVLEPAPQAETVEVYDEAWETLSDMVEEME</sequence>
<dbReference type="AlphaFoldDB" id="A0A411YBG8"/>
<dbReference type="Gene3D" id="3.40.190.150">
    <property type="entry name" value="Bordetella uptake gene, domain 1"/>
    <property type="match status" value="1"/>
</dbReference>
<protein>
    <recommendedName>
        <fullName evidence="4">Tripartite tricarboxylate transporter substrate binding protein</fullName>
    </recommendedName>
</protein>
<dbReference type="Gene3D" id="3.40.190.10">
    <property type="entry name" value="Periplasmic binding protein-like II"/>
    <property type="match status" value="1"/>
</dbReference>
<dbReference type="InterPro" id="IPR042100">
    <property type="entry name" value="Bug_dom1"/>
</dbReference>
<proteinExistence type="inferred from homology"/>
<organism evidence="2 3">
    <name type="scientific">Egibacter rhizosphaerae</name>
    <dbReference type="NCBI Taxonomy" id="1670831"/>
    <lineage>
        <taxon>Bacteria</taxon>
        <taxon>Bacillati</taxon>
        <taxon>Actinomycetota</taxon>
        <taxon>Nitriliruptoria</taxon>
        <taxon>Egibacterales</taxon>
        <taxon>Egibacteraceae</taxon>
        <taxon>Egibacter</taxon>
    </lineage>
</organism>
<gene>
    <name evidence="2" type="ORF">ER308_02535</name>
</gene>
<comment type="similarity">
    <text evidence="1">Belongs to the UPF0065 (bug) family.</text>
</comment>
<evidence type="ECO:0008006" key="4">
    <source>
        <dbReference type="Google" id="ProtNLM"/>
    </source>
</evidence>
<name>A0A411YBG8_9ACTN</name>